<dbReference type="Proteomes" id="UP000196386">
    <property type="component" value="Unassembled WGS sequence"/>
</dbReference>
<organism evidence="1 2">
    <name type="scientific">Anaerotruncus colihominis</name>
    <dbReference type="NCBI Taxonomy" id="169435"/>
    <lineage>
        <taxon>Bacteria</taxon>
        <taxon>Bacillati</taxon>
        <taxon>Bacillota</taxon>
        <taxon>Clostridia</taxon>
        <taxon>Eubacteriales</taxon>
        <taxon>Oscillospiraceae</taxon>
        <taxon>Anaerotruncus</taxon>
    </lineage>
</organism>
<name>A0A1Y4MWW7_9FIRM</name>
<dbReference type="AlphaFoldDB" id="A0A1Y4MWW7"/>
<sequence length="344" mass="38755">MILHWRKTAMSFTANIYNEILSDISSGTGQTFPFAMRLVKFDNGIMIAFAVNIATRMRSAFLSVTSEAPKSRFPHWKGVEIEIATLPAYGVDTPFVGLSQLPNSASDIFEIVVEDLRSQLEVTENTEESLSVIITVLTKWKEFFAADKELLMSEERQQGLYGELLFLSECLDSQGVGAVSHWAGSEDETHDFYFGPHAVEVKTTSAQAPYFASISSEYQLDKSDIPGKLFLRFYALRRSHSSGEKLPERINAIRSRLCEDVSILHKFDEKLKKYGYFDEAADSYTIGYYQRDLYCFAVDDDFPKITKEAVPLGVSDLTYRVSIMLSMPYAQDIKSVFDVLKGGS</sequence>
<proteinExistence type="predicted"/>
<protein>
    <recommendedName>
        <fullName evidence="3">PD-(D/E)XK motif protein</fullName>
    </recommendedName>
</protein>
<dbReference type="Pfam" id="PF14390">
    <property type="entry name" value="DUF4420"/>
    <property type="match status" value="1"/>
</dbReference>
<gene>
    <name evidence="1" type="ORF">B5F11_00680</name>
</gene>
<accession>A0A1Y4MWW7</accession>
<evidence type="ECO:0008006" key="3">
    <source>
        <dbReference type="Google" id="ProtNLM"/>
    </source>
</evidence>
<dbReference type="InterPro" id="IPR025534">
    <property type="entry name" value="DUF4420"/>
</dbReference>
<dbReference type="EMBL" id="NFKP01000001">
    <property type="protein sequence ID" value="OUP71432.1"/>
    <property type="molecule type" value="Genomic_DNA"/>
</dbReference>
<evidence type="ECO:0000313" key="2">
    <source>
        <dbReference type="Proteomes" id="UP000196386"/>
    </source>
</evidence>
<reference evidence="2" key="1">
    <citation type="submission" date="2017-04" db="EMBL/GenBank/DDBJ databases">
        <title>Function of individual gut microbiota members based on whole genome sequencing of pure cultures obtained from chicken caecum.</title>
        <authorList>
            <person name="Medvecky M."/>
            <person name="Cejkova D."/>
            <person name="Polansky O."/>
            <person name="Karasova D."/>
            <person name="Kubasova T."/>
            <person name="Cizek A."/>
            <person name="Rychlik I."/>
        </authorList>
    </citation>
    <scope>NUCLEOTIDE SEQUENCE [LARGE SCALE GENOMIC DNA]</scope>
    <source>
        <strain evidence="2">An175</strain>
    </source>
</reference>
<evidence type="ECO:0000313" key="1">
    <source>
        <dbReference type="EMBL" id="OUP71432.1"/>
    </source>
</evidence>
<comment type="caution">
    <text evidence="1">The sequence shown here is derived from an EMBL/GenBank/DDBJ whole genome shotgun (WGS) entry which is preliminary data.</text>
</comment>